<dbReference type="AlphaFoldDB" id="A0AAV6XRJ5"/>
<feature type="compositionally biased region" description="Basic and acidic residues" evidence="1">
    <location>
        <begin position="1"/>
        <end position="10"/>
    </location>
</feature>
<feature type="region of interest" description="Disordered" evidence="1">
    <location>
        <begin position="1"/>
        <end position="36"/>
    </location>
</feature>
<keyword evidence="3" id="KW-1185">Reference proteome</keyword>
<dbReference type="GO" id="GO:2000028">
    <property type="term" value="P:regulation of photoperiodism, flowering"/>
    <property type="evidence" value="ECO:0007669"/>
    <property type="project" value="InterPro"/>
</dbReference>
<evidence type="ECO:0000256" key="1">
    <source>
        <dbReference type="SAM" id="MobiDB-lite"/>
    </source>
</evidence>
<sequence>MKRLKDDKRIMGPMFPRLHVNDTEKGGPKAPPRNKMALYEQLSIPSQRFSHAPNNIAASLRSPSSQQPSRHQSDKRYSQYSEMSTPLTQVELRKKLDDDDFTVPIFSHPVPSQECAKYTNNVHMEKFSPSFPSYLNHIMKFQEATKTGILNMRPEGKSQNEENMAALDERNSPALRGFQSEDRNVVNDLSNNTESREEESCRTLEMKKLERGDSVTSVLDCISVQDITPDDVVGIIGQKRFWKARRAIANQQRVFAVQLFELHKLIKVQRILAASPHLLLEDSAYLSETIKPLPRKKSSLSDPLKPIPNISKQKVDPEKPSRKQECSAENTLAKPSFSSIQKDVDNNSPAPSDQNARPWSFNQPNGHHWLIPVMSPSEGLIYKPYPGPGFVDPAHRGGGHHVLNPMVGNFPTSTYGVPAPHPQYQFPSFIPTGPHSYFPPFGMPVMNPATFQMNSPDFPSRVEGFPQETEGTEVQASTASSPSERIQVSKASSGQEGRNMLPLFPEAAPAIGQSNPSPQPPEPELVVSTRVIKVVPHNARTATESAARIFRSIQEERKRYDLA</sequence>
<evidence type="ECO:0008006" key="4">
    <source>
        <dbReference type="Google" id="ProtNLM"/>
    </source>
</evidence>
<feature type="region of interest" description="Disordered" evidence="1">
    <location>
        <begin position="294"/>
        <end position="361"/>
    </location>
</feature>
<protein>
    <recommendedName>
        <fullName evidence="4">Early flowering 3</fullName>
    </recommendedName>
</protein>
<evidence type="ECO:0000313" key="2">
    <source>
        <dbReference type="EMBL" id="KAG8381835.1"/>
    </source>
</evidence>
<dbReference type="PANTHER" id="PTHR34281">
    <property type="entry name" value="PROTEIN EARLY FLOWERING 3"/>
    <property type="match status" value="1"/>
</dbReference>
<feature type="compositionally biased region" description="Polar residues" evidence="1">
    <location>
        <begin position="336"/>
        <end position="361"/>
    </location>
</feature>
<proteinExistence type="predicted"/>
<feature type="region of interest" description="Disordered" evidence="1">
    <location>
        <begin position="58"/>
        <end position="86"/>
    </location>
</feature>
<evidence type="ECO:0000313" key="3">
    <source>
        <dbReference type="Proteomes" id="UP000826271"/>
    </source>
</evidence>
<gene>
    <name evidence="2" type="ORF">BUALT_Bualt05G0014100</name>
</gene>
<feature type="compositionally biased region" description="Basic and acidic residues" evidence="1">
    <location>
        <begin position="313"/>
        <end position="326"/>
    </location>
</feature>
<reference evidence="2" key="1">
    <citation type="submission" date="2019-10" db="EMBL/GenBank/DDBJ databases">
        <authorList>
            <person name="Zhang R."/>
            <person name="Pan Y."/>
            <person name="Wang J."/>
            <person name="Ma R."/>
            <person name="Yu S."/>
        </authorList>
    </citation>
    <scope>NUCLEOTIDE SEQUENCE</scope>
    <source>
        <strain evidence="2">LA-IB0</strain>
        <tissue evidence="2">Leaf</tissue>
    </source>
</reference>
<dbReference type="EMBL" id="WHWC01000005">
    <property type="protein sequence ID" value="KAG8381835.1"/>
    <property type="molecule type" value="Genomic_DNA"/>
</dbReference>
<accession>A0AAV6XRJ5</accession>
<organism evidence="2 3">
    <name type="scientific">Buddleja alternifolia</name>
    <dbReference type="NCBI Taxonomy" id="168488"/>
    <lineage>
        <taxon>Eukaryota</taxon>
        <taxon>Viridiplantae</taxon>
        <taxon>Streptophyta</taxon>
        <taxon>Embryophyta</taxon>
        <taxon>Tracheophyta</taxon>
        <taxon>Spermatophyta</taxon>
        <taxon>Magnoliopsida</taxon>
        <taxon>eudicotyledons</taxon>
        <taxon>Gunneridae</taxon>
        <taxon>Pentapetalae</taxon>
        <taxon>asterids</taxon>
        <taxon>lamiids</taxon>
        <taxon>Lamiales</taxon>
        <taxon>Scrophulariaceae</taxon>
        <taxon>Buddlejeae</taxon>
        <taxon>Buddleja</taxon>
    </lineage>
</organism>
<comment type="caution">
    <text evidence="2">The sequence shown here is derived from an EMBL/GenBank/DDBJ whole genome shotgun (WGS) entry which is preliminary data.</text>
</comment>
<dbReference type="PANTHER" id="PTHR34281:SF2">
    <property type="entry name" value="PROTEIN EARLY FLOWERING 3"/>
    <property type="match status" value="1"/>
</dbReference>
<feature type="compositionally biased region" description="Polar residues" evidence="1">
    <location>
        <begin position="472"/>
        <end position="496"/>
    </location>
</feature>
<feature type="region of interest" description="Disordered" evidence="1">
    <location>
        <begin position="454"/>
        <end position="500"/>
    </location>
</feature>
<name>A0AAV6XRJ5_9LAMI</name>
<dbReference type="Proteomes" id="UP000826271">
    <property type="component" value="Unassembled WGS sequence"/>
</dbReference>
<dbReference type="InterPro" id="IPR039319">
    <property type="entry name" value="ELF3-like"/>
</dbReference>
<feature type="compositionally biased region" description="Low complexity" evidence="1">
    <location>
        <begin position="59"/>
        <end position="70"/>
    </location>
</feature>